<dbReference type="AlphaFoldDB" id="A0AAJ2EZ03"/>
<protein>
    <submittedName>
        <fullName evidence="2">Heme-degrading monooxygenase HmoA</fullName>
    </submittedName>
</protein>
<evidence type="ECO:0000313" key="3">
    <source>
        <dbReference type="Proteomes" id="UP001268036"/>
    </source>
</evidence>
<organism evidence="2 3">
    <name type="scientific">Pseudomonas oryzihabitans</name>
    <dbReference type="NCBI Taxonomy" id="47885"/>
    <lineage>
        <taxon>Bacteria</taxon>
        <taxon>Pseudomonadati</taxon>
        <taxon>Pseudomonadota</taxon>
        <taxon>Gammaproteobacteria</taxon>
        <taxon>Pseudomonadales</taxon>
        <taxon>Pseudomonadaceae</taxon>
        <taxon>Pseudomonas</taxon>
    </lineage>
</organism>
<gene>
    <name evidence="2" type="ORF">QE440_004740</name>
</gene>
<dbReference type="PANTHER" id="PTHR37811">
    <property type="entry name" value="BLL5343 PROTEIN"/>
    <property type="match status" value="1"/>
</dbReference>
<dbReference type="InterPro" id="IPR052936">
    <property type="entry name" value="Jasmonate_Hydroxylase-like"/>
</dbReference>
<dbReference type="Pfam" id="PF03992">
    <property type="entry name" value="ABM"/>
    <property type="match status" value="1"/>
</dbReference>
<proteinExistence type="predicted"/>
<dbReference type="Proteomes" id="UP001268036">
    <property type="component" value="Unassembled WGS sequence"/>
</dbReference>
<dbReference type="Gene3D" id="3.30.70.100">
    <property type="match status" value="1"/>
</dbReference>
<dbReference type="PROSITE" id="PS51725">
    <property type="entry name" value="ABM"/>
    <property type="match status" value="1"/>
</dbReference>
<accession>A0AAJ2EZ03</accession>
<sequence>MKTFDLPPSYVVVAFLSQRAGDDPEYGVMAQRMLTLAAEQPGFIGVESVRDAQGLGITLSYWTDRKAAADWGRQPEHREAQRLGRERWYLWYRTRVWDVVAGRDTVTPHEPLPAQE</sequence>
<evidence type="ECO:0000259" key="1">
    <source>
        <dbReference type="PROSITE" id="PS51725"/>
    </source>
</evidence>
<feature type="domain" description="ABM" evidence="1">
    <location>
        <begin position="10"/>
        <end position="96"/>
    </location>
</feature>
<dbReference type="InterPro" id="IPR007138">
    <property type="entry name" value="ABM_dom"/>
</dbReference>
<dbReference type="SUPFAM" id="SSF54909">
    <property type="entry name" value="Dimeric alpha+beta barrel"/>
    <property type="match status" value="1"/>
</dbReference>
<reference evidence="2" key="1">
    <citation type="submission" date="2023-08" db="EMBL/GenBank/DDBJ databases">
        <title>Functional and genomic diversity of the sorghum phyllosphere microbiome.</title>
        <authorList>
            <person name="Shade A."/>
        </authorList>
    </citation>
    <scope>NUCLEOTIDE SEQUENCE</scope>
    <source>
        <strain evidence="2">SORGH_AS_0201</strain>
    </source>
</reference>
<comment type="caution">
    <text evidence="2">The sequence shown here is derived from an EMBL/GenBank/DDBJ whole genome shotgun (WGS) entry which is preliminary data.</text>
</comment>
<keyword evidence="2" id="KW-0560">Oxidoreductase</keyword>
<dbReference type="PANTHER" id="PTHR37811:SF2">
    <property type="entry name" value="ABM DOMAIN-CONTAINING PROTEIN"/>
    <property type="match status" value="1"/>
</dbReference>
<evidence type="ECO:0000313" key="2">
    <source>
        <dbReference type="EMBL" id="MDR6236999.1"/>
    </source>
</evidence>
<keyword evidence="2" id="KW-0503">Monooxygenase</keyword>
<dbReference type="RefSeq" id="WP_140215873.1">
    <property type="nucleotide sequence ID" value="NZ_CP021645.1"/>
</dbReference>
<name>A0AAJ2EZ03_9PSED</name>
<dbReference type="InterPro" id="IPR011008">
    <property type="entry name" value="Dimeric_a/b-barrel"/>
</dbReference>
<dbReference type="GO" id="GO:0004497">
    <property type="term" value="F:monooxygenase activity"/>
    <property type="evidence" value="ECO:0007669"/>
    <property type="project" value="UniProtKB-KW"/>
</dbReference>
<dbReference type="EMBL" id="JAVJAF010000001">
    <property type="protein sequence ID" value="MDR6236999.1"/>
    <property type="molecule type" value="Genomic_DNA"/>
</dbReference>